<evidence type="ECO:0000256" key="3">
    <source>
        <dbReference type="ARBA" id="ARBA00023163"/>
    </source>
</evidence>
<dbReference type="PROSITE" id="PS51078">
    <property type="entry name" value="ICLR_ED"/>
    <property type="match status" value="1"/>
</dbReference>
<dbReference type="SUPFAM" id="SSF55781">
    <property type="entry name" value="GAF domain-like"/>
    <property type="match status" value="1"/>
</dbReference>
<dbReference type="InterPro" id="IPR036390">
    <property type="entry name" value="WH_DNA-bd_sf"/>
</dbReference>
<evidence type="ECO:0000313" key="6">
    <source>
        <dbReference type="EMBL" id="MEB8340663.1"/>
    </source>
</evidence>
<evidence type="ECO:0000313" key="7">
    <source>
        <dbReference type="Proteomes" id="UP001354931"/>
    </source>
</evidence>
<dbReference type="Pfam" id="PF09339">
    <property type="entry name" value="HTH_IclR"/>
    <property type="match status" value="1"/>
</dbReference>
<name>A0ABU6FB13_9ACTN</name>
<feature type="domain" description="IclR-ED" evidence="5">
    <location>
        <begin position="63"/>
        <end position="250"/>
    </location>
</feature>
<dbReference type="Proteomes" id="UP001354931">
    <property type="component" value="Unassembled WGS sequence"/>
</dbReference>
<keyword evidence="7" id="KW-1185">Reference proteome</keyword>
<dbReference type="RefSeq" id="WP_326019530.1">
    <property type="nucleotide sequence ID" value="NZ_JAOZYC010000136.1"/>
</dbReference>
<comment type="caution">
    <text evidence="6">The sequence shown here is derived from an EMBL/GenBank/DDBJ whole genome shotgun (WGS) entry which is preliminary data.</text>
</comment>
<dbReference type="PANTHER" id="PTHR30136:SF24">
    <property type="entry name" value="HTH-TYPE TRANSCRIPTIONAL REPRESSOR ALLR"/>
    <property type="match status" value="1"/>
</dbReference>
<dbReference type="SMART" id="SM00346">
    <property type="entry name" value="HTH_ICLR"/>
    <property type="match status" value="1"/>
</dbReference>
<protein>
    <submittedName>
        <fullName evidence="6">IclR family transcriptional regulator</fullName>
    </submittedName>
</protein>
<dbReference type="EMBL" id="JAOZYC010000136">
    <property type="protein sequence ID" value="MEB8340663.1"/>
    <property type="molecule type" value="Genomic_DNA"/>
</dbReference>
<keyword evidence="1" id="KW-0805">Transcription regulation</keyword>
<dbReference type="PROSITE" id="PS51077">
    <property type="entry name" value="HTH_ICLR"/>
    <property type="match status" value="1"/>
</dbReference>
<reference evidence="6 7" key="1">
    <citation type="submission" date="2022-10" db="EMBL/GenBank/DDBJ databases">
        <authorList>
            <person name="Xie J."/>
            <person name="Shen N."/>
        </authorList>
    </citation>
    <scope>NUCLEOTIDE SEQUENCE [LARGE SCALE GENOMIC DNA]</scope>
    <source>
        <strain evidence="6 7">YIM65594</strain>
    </source>
</reference>
<proteinExistence type="predicted"/>
<dbReference type="InterPro" id="IPR005471">
    <property type="entry name" value="Tscrpt_reg_IclR_N"/>
</dbReference>
<dbReference type="Gene3D" id="3.30.450.40">
    <property type="match status" value="1"/>
</dbReference>
<evidence type="ECO:0000256" key="1">
    <source>
        <dbReference type="ARBA" id="ARBA00023015"/>
    </source>
</evidence>
<keyword evidence="2" id="KW-0238">DNA-binding</keyword>
<dbReference type="PANTHER" id="PTHR30136">
    <property type="entry name" value="HELIX-TURN-HELIX TRANSCRIPTIONAL REGULATOR, ICLR FAMILY"/>
    <property type="match status" value="1"/>
</dbReference>
<dbReference type="InterPro" id="IPR014757">
    <property type="entry name" value="Tscrpt_reg_IclR_C"/>
</dbReference>
<accession>A0ABU6FB13</accession>
<gene>
    <name evidence="6" type="ORF">OKJ99_24510</name>
</gene>
<organism evidence="6 7">
    <name type="scientific">Streptomyces endophyticus</name>
    <dbReference type="NCBI Taxonomy" id="714166"/>
    <lineage>
        <taxon>Bacteria</taxon>
        <taxon>Bacillati</taxon>
        <taxon>Actinomycetota</taxon>
        <taxon>Actinomycetes</taxon>
        <taxon>Kitasatosporales</taxon>
        <taxon>Streptomycetaceae</taxon>
        <taxon>Streptomyces</taxon>
    </lineage>
</organism>
<evidence type="ECO:0000256" key="2">
    <source>
        <dbReference type="ARBA" id="ARBA00023125"/>
    </source>
</evidence>
<dbReference type="Pfam" id="PF01614">
    <property type="entry name" value="IclR_C"/>
    <property type="match status" value="1"/>
</dbReference>
<dbReference type="InterPro" id="IPR029016">
    <property type="entry name" value="GAF-like_dom_sf"/>
</dbReference>
<dbReference type="InterPro" id="IPR050707">
    <property type="entry name" value="HTH_MetabolicPath_Reg"/>
</dbReference>
<dbReference type="Gene3D" id="1.10.10.10">
    <property type="entry name" value="Winged helix-like DNA-binding domain superfamily/Winged helix DNA-binding domain"/>
    <property type="match status" value="1"/>
</dbReference>
<keyword evidence="3" id="KW-0804">Transcription</keyword>
<dbReference type="SUPFAM" id="SSF46785">
    <property type="entry name" value="Winged helix' DNA-binding domain"/>
    <property type="match status" value="1"/>
</dbReference>
<feature type="domain" description="HTH iclR-type" evidence="4">
    <location>
        <begin position="1"/>
        <end position="62"/>
    </location>
</feature>
<evidence type="ECO:0000259" key="5">
    <source>
        <dbReference type="PROSITE" id="PS51078"/>
    </source>
</evidence>
<evidence type="ECO:0000259" key="4">
    <source>
        <dbReference type="PROSITE" id="PS51077"/>
    </source>
</evidence>
<dbReference type="InterPro" id="IPR036388">
    <property type="entry name" value="WH-like_DNA-bd_sf"/>
</dbReference>
<sequence length="254" mass="27176">MQSVDRAVSVLQILAVRGPCGVTEIAGQLGVHKTTVFRLLATLEARGLVEQGAGRGRYRIGHPLTELAAAATKNTDLFLLSRPVCQELAQAAGDTVNVSVREGRDVVTVGQVAGEASIASVDWVGRRCPLHASAAGKVFLAHPAPDRHGRLPSELPRGKRMERYTPRTITRQEHLAKDLAAVRERGYAVSFEEYEIGLVSLAAPVRALDDTVVAAVTLAGPAFRIREDTTPALAGLLLAAAARISWRRGQVKRG</sequence>